<feature type="domain" description="Homeobox" evidence="13">
    <location>
        <begin position="68"/>
        <end position="128"/>
    </location>
</feature>
<evidence type="ECO:0000256" key="4">
    <source>
        <dbReference type="ARBA" id="ARBA00023155"/>
    </source>
</evidence>
<dbReference type="InterPro" id="IPR001356">
    <property type="entry name" value="HD"/>
</dbReference>
<gene>
    <name evidence="14" type="ORF">HJG63_006907</name>
</gene>
<feature type="compositionally biased region" description="Basic and acidic residues" evidence="12">
    <location>
        <begin position="54"/>
        <end position="68"/>
    </location>
</feature>
<dbReference type="InterPro" id="IPR050649">
    <property type="entry name" value="Paired_Homeobox_TFs"/>
</dbReference>
<feature type="compositionally biased region" description="Basic and acidic residues" evidence="12">
    <location>
        <begin position="28"/>
        <end position="39"/>
    </location>
</feature>
<evidence type="ECO:0000256" key="7">
    <source>
        <dbReference type="ARBA" id="ARBA00023242"/>
    </source>
</evidence>
<evidence type="ECO:0000259" key="13">
    <source>
        <dbReference type="PROSITE" id="PS50071"/>
    </source>
</evidence>
<dbReference type="InterPro" id="IPR009057">
    <property type="entry name" value="Homeodomain-like_sf"/>
</dbReference>
<evidence type="ECO:0000256" key="10">
    <source>
        <dbReference type="PROSITE-ProRule" id="PRU00108"/>
    </source>
</evidence>
<feature type="DNA-binding region" description="Homeobox" evidence="10">
    <location>
        <begin position="70"/>
        <end position="129"/>
    </location>
</feature>
<evidence type="ECO:0000256" key="8">
    <source>
        <dbReference type="ARBA" id="ARBA00055445"/>
    </source>
</evidence>
<comment type="subcellular location">
    <subcellularLocation>
        <location evidence="1 10 11">Nucleus</location>
    </subcellularLocation>
</comment>
<keyword evidence="4 10" id="KW-0371">Homeobox</keyword>
<keyword evidence="2" id="KW-0805">Transcription regulation</keyword>
<evidence type="ECO:0000313" key="14">
    <source>
        <dbReference type="EMBL" id="KAF6495352.1"/>
    </source>
</evidence>
<evidence type="ECO:0000256" key="2">
    <source>
        <dbReference type="ARBA" id="ARBA00023015"/>
    </source>
</evidence>
<feature type="region of interest" description="Disordered" evidence="12">
    <location>
        <begin position="28"/>
        <end position="74"/>
    </location>
</feature>
<accession>A0A7J8JGZ4</accession>
<keyword evidence="3 10" id="KW-0238">DNA-binding</keyword>
<dbReference type="CDD" id="cd00086">
    <property type="entry name" value="homeodomain"/>
    <property type="match status" value="1"/>
</dbReference>
<keyword evidence="7 10" id="KW-0539">Nucleus</keyword>
<evidence type="ECO:0000256" key="6">
    <source>
        <dbReference type="ARBA" id="ARBA00023163"/>
    </source>
</evidence>
<dbReference type="SMART" id="SM00389">
    <property type="entry name" value="HOX"/>
    <property type="match status" value="1"/>
</dbReference>
<dbReference type="PANTHER" id="PTHR24329">
    <property type="entry name" value="HOMEOBOX PROTEIN ARISTALESS"/>
    <property type="match status" value="1"/>
</dbReference>
<reference evidence="14 15" key="1">
    <citation type="journal article" date="2020" name="Nature">
        <title>Six reference-quality genomes reveal evolution of bat adaptations.</title>
        <authorList>
            <person name="Jebb D."/>
            <person name="Huang Z."/>
            <person name="Pippel M."/>
            <person name="Hughes G.M."/>
            <person name="Lavrichenko K."/>
            <person name="Devanna P."/>
            <person name="Winkler S."/>
            <person name="Jermiin L.S."/>
            <person name="Skirmuntt E.C."/>
            <person name="Katzourakis A."/>
            <person name="Burkitt-Gray L."/>
            <person name="Ray D.A."/>
            <person name="Sullivan K.A.M."/>
            <person name="Roscito J.G."/>
            <person name="Kirilenko B.M."/>
            <person name="Davalos L.M."/>
            <person name="Corthals A.P."/>
            <person name="Power M.L."/>
            <person name="Jones G."/>
            <person name="Ransome R.D."/>
            <person name="Dechmann D.K.N."/>
            <person name="Locatelli A.G."/>
            <person name="Puechmaille S.J."/>
            <person name="Fedrigo O."/>
            <person name="Jarvis E.D."/>
            <person name="Hiller M."/>
            <person name="Vernes S.C."/>
            <person name="Myers E.W."/>
            <person name="Teeling E.C."/>
        </authorList>
    </citation>
    <scope>NUCLEOTIDE SEQUENCE [LARGE SCALE GENOMIC DNA]</scope>
    <source>
        <strain evidence="14">MRouAeg1</strain>
        <tissue evidence="14">Muscle</tissue>
    </source>
</reference>
<evidence type="ECO:0000256" key="12">
    <source>
        <dbReference type="SAM" id="MobiDB-lite"/>
    </source>
</evidence>
<dbReference type="PANTHER" id="PTHR24329:SF362">
    <property type="entry name" value="INTESTINE-SPECIFIC HOMEOBOX"/>
    <property type="match status" value="1"/>
</dbReference>
<dbReference type="PROSITE" id="PS00027">
    <property type="entry name" value="HOMEOBOX_1"/>
    <property type="match status" value="1"/>
</dbReference>
<keyword evidence="5" id="KW-0010">Activator</keyword>
<proteinExistence type="predicted"/>
<protein>
    <recommendedName>
        <fullName evidence="9">Intestine-specific homeobox</fullName>
    </recommendedName>
</protein>
<organism evidence="14 15">
    <name type="scientific">Rousettus aegyptiacus</name>
    <name type="common">Egyptian fruit bat</name>
    <name type="synonym">Pteropus aegyptiacus</name>
    <dbReference type="NCBI Taxonomy" id="9407"/>
    <lineage>
        <taxon>Eukaryota</taxon>
        <taxon>Metazoa</taxon>
        <taxon>Chordata</taxon>
        <taxon>Craniata</taxon>
        <taxon>Vertebrata</taxon>
        <taxon>Euteleostomi</taxon>
        <taxon>Mammalia</taxon>
        <taxon>Eutheria</taxon>
        <taxon>Laurasiatheria</taxon>
        <taxon>Chiroptera</taxon>
        <taxon>Yinpterochiroptera</taxon>
        <taxon>Pteropodoidea</taxon>
        <taxon>Pteropodidae</taxon>
        <taxon>Rousettinae</taxon>
        <taxon>Rousettus</taxon>
    </lineage>
</organism>
<sequence length="232" mass="26214">MERKNSGCYEGPKKLGLSFSIEEILKRPAERRDRIRPDRAGGQGTGQAAPASSRPERPPQDQPHEERKSKRRIRTTFTTEQLHELEKIFHFTHYPDIHIRNQLAARINLPEARVQIWFQNQRARWRKQEKMGSLGAPQQPSEATWAPATNLDVGGPLLPPALSRSAPPMGRYPPIRSQPASTWFPAWIALLPRHPWETRSLPGPLAQHACVPELCFLLPPRPQGASICATST</sequence>
<comment type="caution">
    <text evidence="14">The sequence shown here is derived from an EMBL/GenBank/DDBJ whole genome shotgun (WGS) entry which is preliminary data.</text>
</comment>
<evidence type="ECO:0000256" key="3">
    <source>
        <dbReference type="ARBA" id="ARBA00023125"/>
    </source>
</evidence>
<evidence type="ECO:0000256" key="5">
    <source>
        <dbReference type="ARBA" id="ARBA00023159"/>
    </source>
</evidence>
<dbReference type="Gene3D" id="1.10.10.60">
    <property type="entry name" value="Homeodomain-like"/>
    <property type="match status" value="1"/>
</dbReference>
<dbReference type="GO" id="GO:0005634">
    <property type="term" value="C:nucleus"/>
    <property type="evidence" value="ECO:0007669"/>
    <property type="project" value="UniProtKB-SubCell"/>
</dbReference>
<dbReference type="PROSITE" id="PS50071">
    <property type="entry name" value="HOMEOBOX_2"/>
    <property type="match status" value="1"/>
</dbReference>
<evidence type="ECO:0000256" key="9">
    <source>
        <dbReference type="ARBA" id="ARBA00067428"/>
    </source>
</evidence>
<dbReference type="AlphaFoldDB" id="A0A7J8JGZ4"/>
<evidence type="ECO:0000313" key="15">
    <source>
        <dbReference type="Proteomes" id="UP000593571"/>
    </source>
</evidence>
<evidence type="ECO:0000256" key="11">
    <source>
        <dbReference type="RuleBase" id="RU000682"/>
    </source>
</evidence>
<dbReference type="InterPro" id="IPR017970">
    <property type="entry name" value="Homeobox_CS"/>
</dbReference>
<dbReference type="FunFam" id="1.10.10.60:FF:000369">
    <property type="entry name" value="Intestine specific homeobox"/>
    <property type="match status" value="1"/>
</dbReference>
<evidence type="ECO:0000256" key="1">
    <source>
        <dbReference type="ARBA" id="ARBA00004123"/>
    </source>
</evidence>
<keyword evidence="6" id="KW-0804">Transcription</keyword>
<dbReference type="SUPFAM" id="SSF46689">
    <property type="entry name" value="Homeodomain-like"/>
    <property type="match status" value="1"/>
</dbReference>
<name>A0A7J8JGZ4_ROUAE</name>
<dbReference type="GO" id="GO:0000981">
    <property type="term" value="F:DNA-binding transcription factor activity, RNA polymerase II-specific"/>
    <property type="evidence" value="ECO:0007669"/>
    <property type="project" value="InterPro"/>
</dbReference>
<dbReference type="Pfam" id="PF00046">
    <property type="entry name" value="Homeodomain"/>
    <property type="match status" value="1"/>
</dbReference>
<keyword evidence="15" id="KW-1185">Reference proteome</keyword>
<dbReference type="Proteomes" id="UP000593571">
    <property type="component" value="Unassembled WGS sequence"/>
</dbReference>
<dbReference type="GO" id="GO:0000977">
    <property type="term" value="F:RNA polymerase II transcription regulatory region sequence-specific DNA binding"/>
    <property type="evidence" value="ECO:0007669"/>
    <property type="project" value="TreeGrafter"/>
</dbReference>
<dbReference type="EMBL" id="JACASE010000002">
    <property type="protein sequence ID" value="KAF6495352.1"/>
    <property type="molecule type" value="Genomic_DNA"/>
</dbReference>
<comment type="function">
    <text evidence="8">Transcription factor that regulates gene expression in intestine. May participate in vitamin A metabolism most likely by regulating BCO1 expression in the intestine.</text>
</comment>